<protein>
    <submittedName>
        <fullName evidence="1">Uncharacterized protein</fullName>
    </submittedName>
</protein>
<evidence type="ECO:0000313" key="1">
    <source>
        <dbReference type="EMBL" id="MBP1855139.1"/>
    </source>
</evidence>
<name>A0ABS4EB36_9FIRM</name>
<organism evidence="1 2">
    <name type="scientific">Metaclostridioides mangenotii</name>
    <dbReference type="NCBI Taxonomy" id="1540"/>
    <lineage>
        <taxon>Bacteria</taxon>
        <taxon>Bacillati</taxon>
        <taxon>Bacillota</taxon>
        <taxon>Clostridia</taxon>
        <taxon>Peptostreptococcales</taxon>
        <taxon>Peptostreptococcaceae</taxon>
        <taxon>Metaclostridioides</taxon>
    </lineage>
</organism>
<dbReference type="Proteomes" id="UP000767291">
    <property type="component" value="Unassembled WGS sequence"/>
</dbReference>
<proteinExistence type="predicted"/>
<sequence length="46" mass="5463">MKGILKKWKSKNICTYNQLEAYETFTKYSEDELGEIIRKSQKSKFG</sequence>
<gene>
    <name evidence="1" type="ORF">J2Z43_001532</name>
</gene>
<dbReference type="EMBL" id="JAGGJX010000002">
    <property type="protein sequence ID" value="MBP1855139.1"/>
    <property type="molecule type" value="Genomic_DNA"/>
</dbReference>
<evidence type="ECO:0000313" key="2">
    <source>
        <dbReference type="Proteomes" id="UP000767291"/>
    </source>
</evidence>
<accession>A0ABS4EB36</accession>
<comment type="caution">
    <text evidence="1">The sequence shown here is derived from an EMBL/GenBank/DDBJ whole genome shotgun (WGS) entry which is preliminary data.</text>
</comment>
<reference evidence="1 2" key="1">
    <citation type="submission" date="2021-03" db="EMBL/GenBank/DDBJ databases">
        <title>Genomic Encyclopedia of Type Strains, Phase IV (KMG-IV): sequencing the most valuable type-strain genomes for metagenomic binning, comparative biology and taxonomic classification.</title>
        <authorList>
            <person name="Goeker M."/>
        </authorList>
    </citation>
    <scope>NUCLEOTIDE SEQUENCE [LARGE SCALE GENOMIC DNA]</scope>
    <source>
        <strain evidence="1 2">DSM 1289</strain>
    </source>
</reference>
<keyword evidence="2" id="KW-1185">Reference proteome</keyword>